<accession>A0A7R9E6P9</accession>
<dbReference type="Pfam" id="PF01712">
    <property type="entry name" value="dNK"/>
    <property type="match status" value="1"/>
</dbReference>
<dbReference type="CDD" id="cd01673">
    <property type="entry name" value="dNK"/>
    <property type="match status" value="1"/>
</dbReference>
<dbReference type="EMBL" id="OB793463">
    <property type="protein sequence ID" value="CAD7427463.1"/>
    <property type="molecule type" value="Genomic_DNA"/>
</dbReference>
<dbReference type="GO" id="GO:0005739">
    <property type="term" value="C:mitochondrion"/>
    <property type="evidence" value="ECO:0007669"/>
    <property type="project" value="TreeGrafter"/>
</dbReference>
<dbReference type="InterPro" id="IPR027417">
    <property type="entry name" value="P-loop_NTPase"/>
</dbReference>
<organism evidence="2">
    <name type="scientific">Timema monikensis</name>
    <dbReference type="NCBI Taxonomy" id="170555"/>
    <lineage>
        <taxon>Eukaryota</taxon>
        <taxon>Metazoa</taxon>
        <taxon>Ecdysozoa</taxon>
        <taxon>Arthropoda</taxon>
        <taxon>Hexapoda</taxon>
        <taxon>Insecta</taxon>
        <taxon>Pterygota</taxon>
        <taxon>Neoptera</taxon>
        <taxon>Polyneoptera</taxon>
        <taxon>Phasmatodea</taxon>
        <taxon>Timematodea</taxon>
        <taxon>Timematoidea</taxon>
        <taxon>Timematidae</taxon>
        <taxon>Timema</taxon>
    </lineage>
</organism>
<dbReference type="FunFam" id="3.40.50.300:FF:001571">
    <property type="entry name" value="Deoxynucleoside kinase"/>
    <property type="match status" value="1"/>
</dbReference>
<dbReference type="AlphaFoldDB" id="A0A7R9E6P9"/>
<dbReference type="Gene3D" id="3.40.50.300">
    <property type="entry name" value="P-loop containing nucleotide triphosphate hydrolases"/>
    <property type="match status" value="1"/>
</dbReference>
<dbReference type="PANTHER" id="PTHR10513:SF24">
    <property type="entry name" value="THYMIDINE KINASE 2, MITOCHONDRIAL"/>
    <property type="match status" value="1"/>
</dbReference>
<dbReference type="InterPro" id="IPR050566">
    <property type="entry name" value="Deoxyribonucleoside_kinase"/>
</dbReference>
<reference evidence="2" key="1">
    <citation type="submission" date="2020-11" db="EMBL/GenBank/DDBJ databases">
        <authorList>
            <person name="Tran Van P."/>
        </authorList>
    </citation>
    <scope>NUCLEOTIDE SEQUENCE</scope>
</reference>
<evidence type="ECO:0000259" key="1">
    <source>
        <dbReference type="Pfam" id="PF01712"/>
    </source>
</evidence>
<proteinExistence type="predicted"/>
<dbReference type="InterPro" id="IPR031314">
    <property type="entry name" value="DNK_dom"/>
</dbReference>
<gene>
    <name evidence="2" type="ORF">TMSB3V08_LOCUS4303</name>
</gene>
<name>A0A7R9E6P9_9NEOP</name>
<evidence type="ECO:0000313" key="2">
    <source>
        <dbReference type="EMBL" id="CAD7427463.1"/>
    </source>
</evidence>
<sequence>MYSSPMASLVLTDSSQLRADGFEKLPDQIMHPYAEPYDLQKHVLEWSVINETRIGGRVIYRQARVLVGFFIYYFPHYGGLLVTGRSRLVVRVRHLTTMSAASKPFTVFVEGNIGSGKTTLLNHFSQQEDVCLLSEPVELWRNVKGHNLLGLMYEDPKRWSLTFQTYVQLTMLDLHTRHTAQPTKLMERSIFSARYCFVENLVNNGLMPQAEYVVLDEWFKWITSNLDVGGDLIVYLRTRPEVVYERMKARARKEEACVPLDYLSKLHDLHEDWLYNKTKFSCPAQVLVLDANKPLIEMEDDFRSCESQIMNSRRALGPVQYIDFALFVRHTLRGLEGSVWKVTTFLISFSEGRILQPSSRYFGSESRYDMIPPLTTFCEILK</sequence>
<protein>
    <recommendedName>
        <fullName evidence="1">Deoxynucleoside kinase domain-containing protein</fullName>
    </recommendedName>
</protein>
<feature type="domain" description="Deoxynucleoside kinase" evidence="1">
    <location>
        <begin position="108"/>
        <end position="307"/>
    </location>
</feature>
<dbReference type="SUPFAM" id="SSF52540">
    <property type="entry name" value="P-loop containing nucleoside triphosphate hydrolases"/>
    <property type="match status" value="1"/>
</dbReference>
<dbReference type="GO" id="GO:0019136">
    <property type="term" value="F:deoxynucleoside kinase activity"/>
    <property type="evidence" value="ECO:0007669"/>
    <property type="project" value="TreeGrafter"/>
</dbReference>
<dbReference type="PANTHER" id="PTHR10513">
    <property type="entry name" value="DEOXYNUCLEOSIDE KINASE"/>
    <property type="match status" value="1"/>
</dbReference>